<evidence type="ECO:0000256" key="2">
    <source>
        <dbReference type="PROSITE-ProRule" id="PRU00703"/>
    </source>
</evidence>
<dbReference type="InterPro" id="IPR046342">
    <property type="entry name" value="CBS_dom_sf"/>
</dbReference>
<dbReference type="Pfam" id="PF00571">
    <property type="entry name" value="CBS"/>
    <property type="match status" value="2"/>
</dbReference>
<evidence type="ECO:0000313" key="5">
    <source>
        <dbReference type="Proteomes" id="UP001219862"/>
    </source>
</evidence>
<keyword evidence="5" id="KW-1185">Reference proteome</keyword>
<evidence type="ECO:0000256" key="1">
    <source>
        <dbReference type="ARBA" id="ARBA00023122"/>
    </source>
</evidence>
<gene>
    <name evidence="4" type="ORF">PRZ01_09435</name>
</gene>
<keyword evidence="1 2" id="KW-0129">CBS domain</keyword>
<proteinExistence type="predicted"/>
<dbReference type="PANTHER" id="PTHR43080">
    <property type="entry name" value="CBS DOMAIN-CONTAINING PROTEIN CBSX3, MITOCHONDRIAL"/>
    <property type="match status" value="1"/>
</dbReference>
<dbReference type="SUPFAM" id="SSF54631">
    <property type="entry name" value="CBS-domain pair"/>
    <property type="match status" value="1"/>
</dbReference>
<reference evidence="4 5" key="1">
    <citation type="submission" date="2022-10" db="EMBL/GenBank/DDBJ databases">
        <title>paucibacter sp. hw8 Genome sequencing.</title>
        <authorList>
            <person name="Park S."/>
        </authorList>
    </citation>
    <scope>NUCLEOTIDE SEQUENCE [LARGE SCALE GENOMIC DNA]</scope>
    <source>
        <strain evidence="5">hw8</strain>
    </source>
</reference>
<accession>A0ABT5KR79</accession>
<dbReference type="RefSeq" id="WP_273596528.1">
    <property type="nucleotide sequence ID" value="NZ_JAQQXS010000007.1"/>
</dbReference>
<evidence type="ECO:0000313" key="4">
    <source>
        <dbReference type="EMBL" id="MDC8785411.1"/>
    </source>
</evidence>
<comment type="caution">
    <text evidence="4">The sequence shown here is derived from an EMBL/GenBank/DDBJ whole genome shotgun (WGS) entry which is preliminary data.</text>
</comment>
<evidence type="ECO:0000259" key="3">
    <source>
        <dbReference type="PROSITE" id="PS51371"/>
    </source>
</evidence>
<dbReference type="PROSITE" id="PS51371">
    <property type="entry name" value="CBS"/>
    <property type="match status" value="2"/>
</dbReference>
<sequence>MFTVYGINGRIYSGSLDGLRGLAPVQAVARLRAVAPVRPRSADTPIEIEPGVLRAEPNPDAALMALGTPDPLPRDALAAYAKAQARVPADGPRNPLRLVEELMSRTVVTVPQTALLSEGLRLLTQARVGQAPVVNAAGHLVGLLLRGDVLPTPPALEDPAAWTAWLQRPVAEMMWTPVPSAHPDTPLREVAQVLLEFRLPGLPVLDDASNLIGFLSRSDILRALTREPPVELWG</sequence>
<dbReference type="PANTHER" id="PTHR43080:SF26">
    <property type="entry name" value="REGULATORY PROTEIN"/>
    <property type="match status" value="1"/>
</dbReference>
<dbReference type="SMART" id="SM00116">
    <property type="entry name" value="CBS"/>
    <property type="match status" value="2"/>
</dbReference>
<feature type="domain" description="CBS" evidence="3">
    <location>
        <begin position="174"/>
        <end position="230"/>
    </location>
</feature>
<feature type="domain" description="CBS" evidence="3">
    <location>
        <begin position="103"/>
        <end position="160"/>
    </location>
</feature>
<dbReference type="InterPro" id="IPR051257">
    <property type="entry name" value="Diverse_CBS-Domain"/>
</dbReference>
<protein>
    <submittedName>
        <fullName evidence="4">CBS domain-containing protein</fullName>
    </submittedName>
</protein>
<name>A0ABT5KR79_9BURK</name>
<dbReference type="Gene3D" id="3.10.580.10">
    <property type="entry name" value="CBS-domain"/>
    <property type="match status" value="1"/>
</dbReference>
<organism evidence="4 5">
    <name type="scientific">Roseateles koreensis</name>
    <dbReference type="NCBI Taxonomy" id="2987526"/>
    <lineage>
        <taxon>Bacteria</taxon>
        <taxon>Pseudomonadati</taxon>
        <taxon>Pseudomonadota</taxon>
        <taxon>Betaproteobacteria</taxon>
        <taxon>Burkholderiales</taxon>
        <taxon>Sphaerotilaceae</taxon>
        <taxon>Roseateles</taxon>
    </lineage>
</organism>
<dbReference type="Proteomes" id="UP001219862">
    <property type="component" value="Unassembled WGS sequence"/>
</dbReference>
<dbReference type="InterPro" id="IPR000644">
    <property type="entry name" value="CBS_dom"/>
</dbReference>
<dbReference type="EMBL" id="JAQQXS010000007">
    <property type="protein sequence ID" value="MDC8785411.1"/>
    <property type="molecule type" value="Genomic_DNA"/>
</dbReference>